<dbReference type="Proteomes" id="UP000824782">
    <property type="component" value="Unassembled WGS sequence"/>
</dbReference>
<proteinExistence type="predicted"/>
<dbReference type="EMBL" id="WNYA01000001">
    <property type="protein sequence ID" value="KAG8591374.1"/>
    <property type="molecule type" value="Genomic_DNA"/>
</dbReference>
<reference evidence="1" key="1">
    <citation type="thesis" date="2020" institute="ProQuest LLC" country="789 East Eisenhower Parkway, Ann Arbor, MI, USA">
        <title>Comparative Genomics and Chromosome Evolution.</title>
        <authorList>
            <person name="Mudd A.B."/>
        </authorList>
    </citation>
    <scope>NUCLEOTIDE SEQUENCE</scope>
    <source>
        <strain evidence="1">237g6f4</strain>
        <tissue evidence="1">Blood</tissue>
    </source>
</reference>
<protein>
    <submittedName>
        <fullName evidence="1">Uncharacterized protein</fullName>
    </submittedName>
</protein>
<dbReference type="AlphaFoldDB" id="A0AAV7D373"/>
<evidence type="ECO:0000313" key="1">
    <source>
        <dbReference type="EMBL" id="KAG8591374.1"/>
    </source>
</evidence>
<gene>
    <name evidence="1" type="ORF">GDO81_000149</name>
</gene>
<evidence type="ECO:0000313" key="2">
    <source>
        <dbReference type="Proteomes" id="UP000824782"/>
    </source>
</evidence>
<organism evidence="1 2">
    <name type="scientific">Engystomops pustulosus</name>
    <name type="common">Tungara frog</name>
    <name type="synonym">Physalaemus pustulosus</name>
    <dbReference type="NCBI Taxonomy" id="76066"/>
    <lineage>
        <taxon>Eukaryota</taxon>
        <taxon>Metazoa</taxon>
        <taxon>Chordata</taxon>
        <taxon>Craniata</taxon>
        <taxon>Vertebrata</taxon>
        <taxon>Euteleostomi</taxon>
        <taxon>Amphibia</taxon>
        <taxon>Batrachia</taxon>
        <taxon>Anura</taxon>
        <taxon>Neobatrachia</taxon>
        <taxon>Hyloidea</taxon>
        <taxon>Leptodactylidae</taxon>
        <taxon>Leiuperinae</taxon>
        <taxon>Engystomops</taxon>
    </lineage>
</organism>
<accession>A0AAV7D373</accession>
<name>A0AAV7D373_ENGPU</name>
<keyword evidence="2" id="KW-1185">Reference proteome</keyword>
<comment type="caution">
    <text evidence="1">The sequence shown here is derived from an EMBL/GenBank/DDBJ whole genome shotgun (WGS) entry which is preliminary data.</text>
</comment>
<sequence>MMRVKDFPICPVSIQTLQKDKPHLLLLDTPPCPTSQQKKVLKSGNFGRNASMHYFCGGSISILAIRSSNRKFTKPTPH</sequence>